<evidence type="ECO:0000313" key="3">
    <source>
        <dbReference type="EMBL" id="ODN72885.1"/>
    </source>
</evidence>
<feature type="compositionally biased region" description="Low complexity" evidence="1">
    <location>
        <begin position="309"/>
        <end position="359"/>
    </location>
</feature>
<dbReference type="AlphaFoldDB" id="A0A1E3H9S0"/>
<accession>A0A1E3H9S0</accession>
<feature type="chain" id="PRO_5009129004" evidence="2">
    <location>
        <begin position="20"/>
        <end position="386"/>
    </location>
</feature>
<sequence>MSNTYLLALLPLLLPISFAQQPGNFSLKLSTSSSSCIILSQLTIPSADSPVTLQASIPICSNSSPPADDGSGKRNVTWPLTEEGSGAASSLAIYGNIDQGDGDLVEAGCVMELSIDQVQYLLGRDLSWNSQDQLWDNGEDGYVMNGTTGGALTCSDAVATLLPSNAQLPNPYTVSADDDAWSTAIILDTSSNSSISASESSSEFSASNESTSSSSTSAQISGTTVTSSSTASSADSSATDDGSGKSGTSSSAQQSTASSSAVSTSSYSSSTAEQNETTVNTSQTSSSFDAASTTSSDIVGVEASSIASSSSSVLSSSSSSSTETVPTSASTTSTLPSSTQKAVTTTAPNTSASSSSDGSCVPLTITQVQTVTVSAGSERRWWMYRD</sequence>
<dbReference type="RefSeq" id="XP_018988826.1">
    <property type="nucleotide sequence ID" value="XM_019143163.1"/>
</dbReference>
<name>A0A1E3H9S0_9TREE</name>
<comment type="caution">
    <text evidence="3">The sequence shown here is derived from an EMBL/GenBank/DDBJ whole genome shotgun (WGS) entry which is preliminary data.</text>
</comment>
<feature type="signal peptide" evidence="2">
    <location>
        <begin position="1"/>
        <end position="19"/>
    </location>
</feature>
<gene>
    <name evidence="3" type="ORF">L202_08308</name>
</gene>
<feature type="compositionally biased region" description="Low complexity" evidence="1">
    <location>
        <begin position="281"/>
        <end position="291"/>
    </location>
</feature>
<keyword evidence="2" id="KW-0732">Signal</keyword>
<evidence type="ECO:0000313" key="4">
    <source>
        <dbReference type="Proteomes" id="UP000094065"/>
    </source>
</evidence>
<feature type="region of interest" description="Disordered" evidence="1">
    <location>
        <begin position="192"/>
        <end position="291"/>
    </location>
</feature>
<dbReference type="GeneID" id="30159617"/>
<dbReference type="Proteomes" id="UP000094065">
    <property type="component" value="Unassembled WGS sequence"/>
</dbReference>
<reference evidence="3 4" key="1">
    <citation type="submission" date="2016-06" db="EMBL/GenBank/DDBJ databases">
        <title>Evolution of pathogenesis and genome organization in the Tremellales.</title>
        <authorList>
            <person name="Cuomo C."/>
            <person name="Litvintseva A."/>
            <person name="Heitman J."/>
            <person name="Chen Y."/>
            <person name="Sun S."/>
            <person name="Springer D."/>
            <person name="Dromer F."/>
            <person name="Young S."/>
            <person name="Zeng Q."/>
            <person name="Chapman S."/>
            <person name="Gujja S."/>
            <person name="Saif S."/>
            <person name="Birren B."/>
        </authorList>
    </citation>
    <scope>NUCLEOTIDE SEQUENCE [LARGE SCALE GENOMIC DNA]</scope>
    <source>
        <strain evidence="3 4">CBS 6039</strain>
    </source>
</reference>
<dbReference type="OrthoDB" id="2576623at2759"/>
<evidence type="ECO:0000256" key="1">
    <source>
        <dbReference type="SAM" id="MobiDB-lite"/>
    </source>
</evidence>
<dbReference type="STRING" id="1295533.A0A1E3H9S0"/>
<dbReference type="EMBL" id="AWGJ01000014">
    <property type="protein sequence ID" value="ODN72885.1"/>
    <property type="molecule type" value="Genomic_DNA"/>
</dbReference>
<feature type="region of interest" description="Disordered" evidence="1">
    <location>
        <begin position="309"/>
        <end position="360"/>
    </location>
</feature>
<organism evidence="3 4">
    <name type="scientific">Cryptococcus amylolentus CBS 6039</name>
    <dbReference type="NCBI Taxonomy" id="1295533"/>
    <lineage>
        <taxon>Eukaryota</taxon>
        <taxon>Fungi</taxon>
        <taxon>Dikarya</taxon>
        <taxon>Basidiomycota</taxon>
        <taxon>Agaricomycotina</taxon>
        <taxon>Tremellomycetes</taxon>
        <taxon>Tremellales</taxon>
        <taxon>Cryptococcaceae</taxon>
        <taxon>Cryptococcus</taxon>
    </lineage>
</organism>
<protein>
    <submittedName>
        <fullName evidence="3">Uncharacterized protein</fullName>
    </submittedName>
</protein>
<feature type="compositionally biased region" description="Low complexity" evidence="1">
    <location>
        <begin position="192"/>
        <end position="272"/>
    </location>
</feature>
<keyword evidence="4" id="KW-1185">Reference proteome</keyword>
<evidence type="ECO:0000256" key="2">
    <source>
        <dbReference type="SAM" id="SignalP"/>
    </source>
</evidence>
<proteinExistence type="predicted"/>